<dbReference type="PANTHER" id="PTHR37953">
    <property type="entry name" value="UPF0127 PROTEIN MJ1496"/>
    <property type="match status" value="1"/>
</dbReference>
<dbReference type="PANTHER" id="PTHR37953:SF1">
    <property type="entry name" value="UPF0127 PROTEIN MJ1496"/>
    <property type="match status" value="1"/>
</dbReference>
<proteinExistence type="predicted"/>
<dbReference type="EMBL" id="FOAA01000012">
    <property type="protein sequence ID" value="SEL26568.1"/>
    <property type="molecule type" value="Genomic_DNA"/>
</dbReference>
<keyword evidence="2" id="KW-1185">Reference proteome</keyword>
<protein>
    <recommendedName>
        <fullName evidence="3">DUF192 domain-containing protein</fullName>
    </recommendedName>
</protein>
<dbReference type="InterPro" id="IPR006311">
    <property type="entry name" value="TAT_signal"/>
</dbReference>
<sequence>MPARSDSLSRRLLLTGLVGALLLTACLPLFRSEHPTDGAAAVLVPLTVGEHTLMVERAMDRVSRRQGLMFREHLPDGQGMLFAWPHDAHYSMWMKNTYIPLDVAFISADHRITDIMTMQPETTHPHTASKPARFALEVNAGWFERHGIEPGDKVGGEAFSPATP</sequence>
<dbReference type="Proteomes" id="UP000199256">
    <property type="component" value="Unassembled WGS sequence"/>
</dbReference>
<dbReference type="Gene3D" id="2.60.120.1140">
    <property type="entry name" value="Protein of unknown function DUF192"/>
    <property type="match status" value="1"/>
</dbReference>
<accession>A0A1H7NU68</accession>
<dbReference type="AlphaFoldDB" id="A0A1H7NU68"/>
<gene>
    <name evidence="1" type="ORF">SAMN05444515_11288</name>
</gene>
<evidence type="ECO:0008006" key="3">
    <source>
        <dbReference type="Google" id="ProtNLM"/>
    </source>
</evidence>
<evidence type="ECO:0000313" key="2">
    <source>
        <dbReference type="Proteomes" id="UP000199256"/>
    </source>
</evidence>
<dbReference type="InterPro" id="IPR003795">
    <property type="entry name" value="DUF192"/>
</dbReference>
<dbReference type="STRING" id="1396821.SAMN05444515_11288"/>
<dbReference type="Pfam" id="PF02643">
    <property type="entry name" value="DUF192"/>
    <property type="match status" value="1"/>
</dbReference>
<evidence type="ECO:0000313" key="1">
    <source>
        <dbReference type="EMBL" id="SEL26568.1"/>
    </source>
</evidence>
<dbReference type="PROSITE" id="PS51318">
    <property type="entry name" value="TAT"/>
    <property type="match status" value="1"/>
</dbReference>
<organism evidence="1 2">
    <name type="scientific">Ectothiorhodospira marina</name>
    <dbReference type="NCBI Taxonomy" id="1396821"/>
    <lineage>
        <taxon>Bacteria</taxon>
        <taxon>Pseudomonadati</taxon>
        <taxon>Pseudomonadota</taxon>
        <taxon>Gammaproteobacteria</taxon>
        <taxon>Chromatiales</taxon>
        <taxon>Ectothiorhodospiraceae</taxon>
        <taxon>Ectothiorhodospira</taxon>
    </lineage>
</organism>
<reference evidence="2" key="1">
    <citation type="submission" date="2016-10" db="EMBL/GenBank/DDBJ databases">
        <authorList>
            <person name="Varghese N."/>
            <person name="Submissions S."/>
        </authorList>
    </citation>
    <scope>NUCLEOTIDE SEQUENCE [LARGE SCALE GENOMIC DNA]</scope>
    <source>
        <strain evidence="2">DSM 241</strain>
    </source>
</reference>
<dbReference type="PROSITE" id="PS51257">
    <property type="entry name" value="PROKAR_LIPOPROTEIN"/>
    <property type="match status" value="1"/>
</dbReference>
<dbReference type="RefSeq" id="WP_090254324.1">
    <property type="nucleotide sequence ID" value="NZ_FOAA01000012.1"/>
</dbReference>
<dbReference type="InterPro" id="IPR038695">
    <property type="entry name" value="Saro_0823-like_sf"/>
</dbReference>
<name>A0A1H7NU68_9GAMM</name>
<dbReference type="OrthoDB" id="5526466at2"/>